<evidence type="ECO:0000256" key="2">
    <source>
        <dbReference type="SAM" id="SignalP"/>
    </source>
</evidence>
<gene>
    <name evidence="3" type="ORF">A2837_01510</name>
</gene>
<evidence type="ECO:0008006" key="5">
    <source>
        <dbReference type="Google" id="ProtNLM"/>
    </source>
</evidence>
<dbReference type="Gene3D" id="1.10.530.10">
    <property type="match status" value="1"/>
</dbReference>
<organism evidence="3 4">
    <name type="scientific">Candidatus Kaiserbacteria bacterium RIFCSPHIGHO2_01_FULL_46_22</name>
    <dbReference type="NCBI Taxonomy" id="1798475"/>
    <lineage>
        <taxon>Bacteria</taxon>
        <taxon>Candidatus Kaiseribacteriota</taxon>
    </lineage>
</organism>
<evidence type="ECO:0000256" key="1">
    <source>
        <dbReference type="SAM" id="Coils"/>
    </source>
</evidence>
<feature type="coiled-coil region" evidence="1">
    <location>
        <begin position="186"/>
        <end position="220"/>
    </location>
</feature>
<name>A0A1F6BYL8_9BACT</name>
<keyword evidence="2" id="KW-0732">Signal</keyword>
<sequence>MKTTAPIFLLLFIFIFFSPTAEAAVTVDFCTGINAATVSDSDREACKALLSQIDQQILVQQQLVERKQSERQSLERDIDILEAQIKKSQLGIQSRSIAIKQISEQIGQKEGIIDILTERQDKQRKSVASLLRKTEEVDDHSLVEVLLANKSFSEFFADFEDYRTLNNSLRESLQVLSGIQQDTTLQKQSLEEKQQEEARAKQLQEEEKAAIQEKESEKNGILTVTKGEEAAYQAHLAQTQRTAAQLRQALFQLAGGGGRIPFPEAVSLAKFASNKTGVSASFILAILEQESEFGANIGQCTYDQMVQDKPTMGPGSVPVFTVMADVLGFDIKSQMVSCPISYGSTRYGWGGAMGPSQFIPSTWALYGGYVNTGNDVYVYQPGSDAIRQLLGTNTPSSPFRNQDAFLATSLLMRDNGATAGTYNAEWTAAIRYYSGWNGINNPKNHFYGDQVMERKARLEAEIKTLDAG</sequence>
<reference evidence="3 4" key="1">
    <citation type="journal article" date="2016" name="Nat. Commun.">
        <title>Thousands of microbial genomes shed light on interconnected biogeochemical processes in an aquifer system.</title>
        <authorList>
            <person name="Anantharaman K."/>
            <person name="Brown C.T."/>
            <person name="Hug L.A."/>
            <person name="Sharon I."/>
            <person name="Castelle C.J."/>
            <person name="Probst A.J."/>
            <person name="Thomas B.C."/>
            <person name="Singh A."/>
            <person name="Wilkins M.J."/>
            <person name="Karaoz U."/>
            <person name="Brodie E.L."/>
            <person name="Williams K.H."/>
            <person name="Hubbard S.S."/>
            <person name="Banfield J.F."/>
        </authorList>
    </citation>
    <scope>NUCLEOTIDE SEQUENCE [LARGE SCALE GENOMIC DNA]</scope>
</reference>
<feature type="chain" id="PRO_5009523190" description="Transglycosylase SLT domain-containing protein" evidence="2">
    <location>
        <begin position="24"/>
        <end position="468"/>
    </location>
</feature>
<evidence type="ECO:0000313" key="3">
    <source>
        <dbReference type="EMBL" id="OGG41872.1"/>
    </source>
</evidence>
<protein>
    <recommendedName>
        <fullName evidence="5">Transglycosylase SLT domain-containing protein</fullName>
    </recommendedName>
</protein>
<comment type="caution">
    <text evidence="3">The sequence shown here is derived from an EMBL/GenBank/DDBJ whole genome shotgun (WGS) entry which is preliminary data.</text>
</comment>
<dbReference type="SUPFAM" id="SSF53955">
    <property type="entry name" value="Lysozyme-like"/>
    <property type="match status" value="1"/>
</dbReference>
<dbReference type="STRING" id="1798475.A2837_01510"/>
<proteinExistence type="predicted"/>
<dbReference type="InterPro" id="IPR023346">
    <property type="entry name" value="Lysozyme-like_dom_sf"/>
</dbReference>
<feature type="coiled-coil region" evidence="1">
    <location>
        <begin position="57"/>
        <end position="91"/>
    </location>
</feature>
<dbReference type="AlphaFoldDB" id="A0A1F6BYL8"/>
<keyword evidence="1" id="KW-0175">Coiled coil</keyword>
<accession>A0A1F6BYL8</accession>
<dbReference type="EMBL" id="MFKO01000002">
    <property type="protein sequence ID" value="OGG41872.1"/>
    <property type="molecule type" value="Genomic_DNA"/>
</dbReference>
<dbReference type="Proteomes" id="UP000176322">
    <property type="component" value="Unassembled WGS sequence"/>
</dbReference>
<evidence type="ECO:0000313" key="4">
    <source>
        <dbReference type="Proteomes" id="UP000176322"/>
    </source>
</evidence>
<feature type="signal peptide" evidence="2">
    <location>
        <begin position="1"/>
        <end position="23"/>
    </location>
</feature>
<dbReference type="Gene3D" id="6.10.250.3150">
    <property type="match status" value="1"/>
</dbReference>